<dbReference type="CDD" id="cd01347">
    <property type="entry name" value="ligand_gated_channel"/>
    <property type="match status" value="1"/>
</dbReference>
<feature type="compositionally biased region" description="Low complexity" evidence="16">
    <location>
        <begin position="71"/>
        <end position="81"/>
    </location>
</feature>
<keyword evidence="21" id="KW-1185">Reference proteome</keyword>
<evidence type="ECO:0000259" key="18">
    <source>
        <dbReference type="Pfam" id="PF00593"/>
    </source>
</evidence>
<dbReference type="Pfam" id="PF00593">
    <property type="entry name" value="TonB_dep_Rec_b-barrel"/>
    <property type="match status" value="1"/>
</dbReference>
<evidence type="ECO:0000313" key="21">
    <source>
        <dbReference type="Proteomes" id="UP000317078"/>
    </source>
</evidence>
<dbReference type="Proteomes" id="UP000317078">
    <property type="component" value="Unassembled WGS sequence"/>
</dbReference>
<keyword evidence="10 15" id="KW-0798">TonB box</keyword>
<dbReference type="Gene3D" id="2.40.170.20">
    <property type="entry name" value="TonB-dependent receptor, beta-barrel domain"/>
    <property type="match status" value="1"/>
</dbReference>
<evidence type="ECO:0000256" key="4">
    <source>
        <dbReference type="ARBA" id="ARBA00022452"/>
    </source>
</evidence>
<evidence type="ECO:0000256" key="2">
    <source>
        <dbReference type="ARBA" id="ARBA00009810"/>
    </source>
</evidence>
<comment type="caution">
    <text evidence="20">The sequence shown here is derived from an EMBL/GenBank/DDBJ whole genome shotgun (WGS) entry which is preliminary data.</text>
</comment>
<evidence type="ECO:0000256" key="16">
    <source>
        <dbReference type="SAM" id="MobiDB-lite"/>
    </source>
</evidence>
<keyword evidence="4 14" id="KW-1134">Transmembrane beta strand</keyword>
<keyword evidence="12 20" id="KW-0675">Receptor</keyword>
<dbReference type="InterPro" id="IPR010105">
    <property type="entry name" value="TonB_sidphr_rcpt"/>
</dbReference>
<keyword evidence="7 17" id="KW-0732">Signal</keyword>
<dbReference type="PANTHER" id="PTHR32552:SF68">
    <property type="entry name" value="FERRICHROME OUTER MEMBRANE TRANSPORTER_PHAGE RECEPTOR"/>
    <property type="match status" value="1"/>
</dbReference>
<evidence type="ECO:0000256" key="5">
    <source>
        <dbReference type="ARBA" id="ARBA00022496"/>
    </source>
</evidence>
<feature type="chain" id="PRO_5021253883" evidence="17">
    <location>
        <begin position="41"/>
        <end position="725"/>
    </location>
</feature>
<evidence type="ECO:0000256" key="17">
    <source>
        <dbReference type="SAM" id="SignalP"/>
    </source>
</evidence>
<evidence type="ECO:0000256" key="3">
    <source>
        <dbReference type="ARBA" id="ARBA00022448"/>
    </source>
</evidence>
<protein>
    <submittedName>
        <fullName evidence="20">TonB-dependent siderophore receptor</fullName>
    </submittedName>
</protein>
<keyword evidence="11 14" id="KW-0472">Membrane</keyword>
<keyword evidence="9" id="KW-0406">Ion transport</keyword>
<feature type="signal peptide" evidence="17">
    <location>
        <begin position="1"/>
        <end position="40"/>
    </location>
</feature>
<evidence type="ECO:0000256" key="12">
    <source>
        <dbReference type="ARBA" id="ARBA00023170"/>
    </source>
</evidence>
<evidence type="ECO:0000256" key="7">
    <source>
        <dbReference type="ARBA" id="ARBA00022729"/>
    </source>
</evidence>
<dbReference type="GO" id="GO:0038023">
    <property type="term" value="F:signaling receptor activity"/>
    <property type="evidence" value="ECO:0007669"/>
    <property type="project" value="InterPro"/>
</dbReference>
<dbReference type="OrthoDB" id="9760333at2"/>
<evidence type="ECO:0000256" key="13">
    <source>
        <dbReference type="ARBA" id="ARBA00023237"/>
    </source>
</evidence>
<evidence type="ECO:0000256" key="8">
    <source>
        <dbReference type="ARBA" id="ARBA00023004"/>
    </source>
</evidence>
<gene>
    <name evidence="20" type="ORF">EAH89_22690</name>
</gene>
<dbReference type="GO" id="GO:0015344">
    <property type="term" value="F:siderophore uptake transmembrane transporter activity"/>
    <property type="evidence" value="ECO:0007669"/>
    <property type="project" value="TreeGrafter"/>
</dbReference>
<dbReference type="InterPro" id="IPR037066">
    <property type="entry name" value="Plug_dom_sf"/>
</dbReference>
<dbReference type="PANTHER" id="PTHR32552">
    <property type="entry name" value="FERRICHROME IRON RECEPTOR-RELATED"/>
    <property type="match status" value="1"/>
</dbReference>
<evidence type="ECO:0000256" key="6">
    <source>
        <dbReference type="ARBA" id="ARBA00022692"/>
    </source>
</evidence>
<dbReference type="GO" id="GO:0009279">
    <property type="term" value="C:cell outer membrane"/>
    <property type="evidence" value="ECO:0007669"/>
    <property type="project" value="UniProtKB-SubCell"/>
</dbReference>
<dbReference type="NCBIfam" id="TIGR01783">
    <property type="entry name" value="TonB-siderophor"/>
    <property type="match status" value="1"/>
</dbReference>
<evidence type="ECO:0000256" key="1">
    <source>
        <dbReference type="ARBA" id="ARBA00004571"/>
    </source>
</evidence>
<dbReference type="GO" id="GO:0015891">
    <property type="term" value="P:siderophore transport"/>
    <property type="evidence" value="ECO:0007669"/>
    <property type="project" value="InterPro"/>
</dbReference>
<dbReference type="AlphaFoldDB" id="A0A502FGB5"/>
<name>A0A502FGB5_9PROT</name>
<evidence type="ECO:0000256" key="11">
    <source>
        <dbReference type="ARBA" id="ARBA00023136"/>
    </source>
</evidence>
<evidence type="ECO:0000256" key="15">
    <source>
        <dbReference type="RuleBase" id="RU003357"/>
    </source>
</evidence>
<feature type="domain" description="TonB-dependent receptor plug" evidence="19">
    <location>
        <begin position="84"/>
        <end position="180"/>
    </location>
</feature>
<evidence type="ECO:0000256" key="10">
    <source>
        <dbReference type="ARBA" id="ARBA00023077"/>
    </source>
</evidence>
<comment type="subcellular location">
    <subcellularLocation>
        <location evidence="1 14">Cell outer membrane</location>
        <topology evidence="1 14">Multi-pass membrane protein</topology>
    </subcellularLocation>
</comment>
<dbReference type="EMBL" id="RCZP01000032">
    <property type="protein sequence ID" value="TPG48431.1"/>
    <property type="molecule type" value="Genomic_DNA"/>
</dbReference>
<dbReference type="Pfam" id="PF07715">
    <property type="entry name" value="Plug"/>
    <property type="match status" value="1"/>
</dbReference>
<reference evidence="20 21" key="1">
    <citation type="journal article" date="2019" name="Environ. Microbiol.">
        <title>Species interactions and distinct microbial communities in high Arctic permafrost affected cryosols are associated with the CH4 and CO2 gas fluxes.</title>
        <authorList>
            <person name="Altshuler I."/>
            <person name="Hamel J."/>
            <person name="Turney S."/>
            <person name="Magnuson E."/>
            <person name="Levesque R."/>
            <person name="Greer C."/>
            <person name="Whyte L.G."/>
        </authorList>
    </citation>
    <scope>NUCLEOTIDE SEQUENCE [LARGE SCALE GENOMIC DNA]</scope>
    <source>
        <strain evidence="20 21">S9.3B</strain>
    </source>
</reference>
<feature type="domain" description="TonB-dependent receptor-like beta-barrel" evidence="18">
    <location>
        <begin position="251"/>
        <end position="694"/>
    </location>
</feature>
<dbReference type="RefSeq" id="WP_140886007.1">
    <property type="nucleotide sequence ID" value="NZ_RCZP01000032.1"/>
</dbReference>
<organism evidence="20 21">
    <name type="scientific">Muricoccus nepalensis</name>
    <dbReference type="NCBI Taxonomy" id="1854500"/>
    <lineage>
        <taxon>Bacteria</taxon>
        <taxon>Pseudomonadati</taxon>
        <taxon>Pseudomonadota</taxon>
        <taxon>Alphaproteobacteria</taxon>
        <taxon>Acetobacterales</taxon>
        <taxon>Roseomonadaceae</taxon>
        <taxon>Muricoccus</taxon>
    </lineage>
</organism>
<dbReference type="InterPro" id="IPR012910">
    <property type="entry name" value="Plug_dom"/>
</dbReference>
<sequence length="725" mass="79126">MTRRTTPSFPPSAGNRPRGRAFLLLAATALGSGGLPLALAQTASPAAPDGVVAVPMVDVQASPASTNGYQTTRSRTATRTDTPLRDVPQSVSVVTQEAIRDLSVQNLQDALRFVPGAGFAQGEGNRDTPVLRGYSSTANLFVDGLRDDVEYYRDLYNIDRVEVLLGPSAMIFGRGGGGGVVNRVTKQADWETIREVRLQTGSYSNLRGTIDVGQAINEHAAFRILGMYEDTDTYRDGVSIRRYGINPTAAFRIGDSTTLRVSYENFRDERNTDRGVPSFNGKPVRLGVSTFVGDPNQSINHVNLNAVNVSGEHRFDNGVVVRNLFRYATYDKFYQNVFSGAVNARGTAVSLAAYNNAIQRDNIINQTDVQFSLDTGPIRHTILAGFEYQHQVSDNFRNTGYFTAVGPNATNFVTPLSATRVSTPVSFRHNTTDAYNHGVATTAAAYVQDQIQLLPQVQLIAGLRYENFDVDFTNNNTRAQFNSTDNKVSPRVGLVYKPVEPLSLYASYSNSYLPRAGEQLASLNLNNSNLRPEEFTNYEVGAKWDVARSLSLTAALFHLDRTNVAVPDPNDSTRLVLVDGTRTEGFEIGARGRVTDAWSVLGGYAYTEGVISSNQSATIAKGNNVPFLSRHSASLWNRYDFTENWGAGLGVIAQSSYFAATDNAVRIPGFARVDAAIFWKINERWGAQINAENLLGAKYYPVANSNNNITPGAPFSVRAALTARF</sequence>
<feature type="region of interest" description="Disordered" evidence="16">
    <location>
        <begin position="63"/>
        <end position="83"/>
    </location>
</feature>
<evidence type="ECO:0000256" key="14">
    <source>
        <dbReference type="PROSITE-ProRule" id="PRU01360"/>
    </source>
</evidence>
<evidence type="ECO:0000256" key="9">
    <source>
        <dbReference type="ARBA" id="ARBA00023065"/>
    </source>
</evidence>
<comment type="similarity">
    <text evidence="2 14 15">Belongs to the TonB-dependent receptor family.</text>
</comment>
<dbReference type="SUPFAM" id="SSF56935">
    <property type="entry name" value="Porins"/>
    <property type="match status" value="1"/>
</dbReference>
<dbReference type="InterPro" id="IPR039426">
    <property type="entry name" value="TonB-dep_rcpt-like"/>
</dbReference>
<dbReference type="Gene3D" id="2.170.130.10">
    <property type="entry name" value="TonB-dependent receptor, plug domain"/>
    <property type="match status" value="1"/>
</dbReference>
<dbReference type="PROSITE" id="PS52016">
    <property type="entry name" value="TONB_DEPENDENT_REC_3"/>
    <property type="match status" value="1"/>
</dbReference>
<keyword evidence="3 14" id="KW-0813">Transport</keyword>
<proteinExistence type="inferred from homology"/>
<keyword evidence="6 14" id="KW-0812">Transmembrane</keyword>
<keyword evidence="5" id="KW-0410">Iron transport</keyword>
<evidence type="ECO:0000259" key="19">
    <source>
        <dbReference type="Pfam" id="PF07715"/>
    </source>
</evidence>
<accession>A0A502FGB5</accession>
<keyword evidence="8" id="KW-0408">Iron</keyword>
<dbReference type="InterPro" id="IPR000531">
    <property type="entry name" value="Beta-barrel_TonB"/>
</dbReference>
<dbReference type="InterPro" id="IPR036942">
    <property type="entry name" value="Beta-barrel_TonB_sf"/>
</dbReference>
<keyword evidence="13 14" id="KW-0998">Cell outer membrane</keyword>
<evidence type="ECO:0000313" key="20">
    <source>
        <dbReference type="EMBL" id="TPG48431.1"/>
    </source>
</evidence>